<evidence type="ECO:0000313" key="2">
    <source>
        <dbReference type="EMBL" id="SAL79298.1"/>
    </source>
</evidence>
<keyword evidence="1" id="KW-1133">Transmembrane helix</keyword>
<keyword evidence="1" id="KW-0812">Transmembrane</keyword>
<comment type="caution">
    <text evidence="2">The sequence shown here is derived from an EMBL/GenBank/DDBJ whole genome shotgun (WGS) entry which is preliminary data.</text>
</comment>
<dbReference type="AlphaFoldDB" id="A0A158KDT8"/>
<evidence type="ECO:0000256" key="1">
    <source>
        <dbReference type="SAM" id="Phobius"/>
    </source>
</evidence>
<reference evidence="2" key="1">
    <citation type="submission" date="2016-01" db="EMBL/GenBank/DDBJ databases">
        <authorList>
            <person name="Peeters C."/>
        </authorList>
    </citation>
    <scope>NUCLEOTIDE SEQUENCE [LARGE SCALE GENOMIC DNA]</scope>
    <source>
        <strain evidence="2">LMG 22940</strain>
    </source>
</reference>
<proteinExistence type="predicted"/>
<dbReference type="Proteomes" id="UP000054770">
    <property type="component" value="Unassembled WGS sequence"/>
</dbReference>
<gene>
    <name evidence="2" type="ORF">AWB68_05607</name>
</gene>
<name>A0A158KDT8_9BURK</name>
<accession>A0A158KDT8</accession>
<sequence length="82" mass="9375">MDMSVVNIGEMRVRVGNRGVLMGMRTRFLSVPLKIVRVLMVLIVPVSMVMVQNLVSVRMLMPLTDMEPDSQSHEHSRIPERQ</sequence>
<feature type="transmembrane region" description="Helical" evidence="1">
    <location>
        <begin position="35"/>
        <end position="55"/>
    </location>
</feature>
<organism evidence="2 3">
    <name type="scientific">Caballeronia choica</name>
    <dbReference type="NCBI Taxonomy" id="326476"/>
    <lineage>
        <taxon>Bacteria</taxon>
        <taxon>Pseudomonadati</taxon>
        <taxon>Pseudomonadota</taxon>
        <taxon>Betaproteobacteria</taxon>
        <taxon>Burkholderiales</taxon>
        <taxon>Burkholderiaceae</taxon>
        <taxon>Caballeronia</taxon>
    </lineage>
</organism>
<protein>
    <submittedName>
        <fullName evidence="2">Uncharacterized protein</fullName>
    </submittedName>
</protein>
<keyword evidence="1" id="KW-0472">Membrane</keyword>
<keyword evidence="3" id="KW-1185">Reference proteome</keyword>
<evidence type="ECO:0000313" key="3">
    <source>
        <dbReference type="Proteomes" id="UP000054770"/>
    </source>
</evidence>
<dbReference type="EMBL" id="FCON02000083">
    <property type="protein sequence ID" value="SAL79298.1"/>
    <property type="molecule type" value="Genomic_DNA"/>
</dbReference>